<dbReference type="PANTHER" id="PTHR28336">
    <property type="entry name" value="BA1-643"/>
    <property type="match status" value="1"/>
</dbReference>
<feature type="compositionally biased region" description="Polar residues" evidence="2">
    <location>
        <begin position="1"/>
        <end position="16"/>
    </location>
</feature>
<dbReference type="OMA" id="RIFHYIE"/>
<feature type="compositionally biased region" description="Basic and acidic residues" evidence="2">
    <location>
        <begin position="653"/>
        <end position="665"/>
    </location>
</feature>
<dbReference type="OrthoDB" id="6118651at2759"/>
<feature type="compositionally biased region" description="Basic residues" evidence="2">
    <location>
        <begin position="42"/>
        <end position="53"/>
    </location>
</feature>
<dbReference type="InterPro" id="IPR000488">
    <property type="entry name" value="Death_dom"/>
</dbReference>
<keyword evidence="1" id="KW-0175">Coiled coil</keyword>
<feature type="compositionally biased region" description="Basic and acidic residues" evidence="2">
    <location>
        <begin position="673"/>
        <end position="687"/>
    </location>
</feature>
<proteinExistence type="predicted"/>
<feature type="region of interest" description="Disordered" evidence="2">
    <location>
        <begin position="653"/>
        <end position="720"/>
    </location>
</feature>
<feature type="compositionally biased region" description="Low complexity" evidence="2">
    <location>
        <begin position="688"/>
        <end position="697"/>
    </location>
</feature>
<dbReference type="Gene3D" id="1.10.533.10">
    <property type="entry name" value="Death Domain, Fas"/>
    <property type="match status" value="1"/>
</dbReference>
<dbReference type="InterPro" id="IPR011029">
    <property type="entry name" value="DEATH-like_dom_sf"/>
</dbReference>
<feature type="compositionally biased region" description="Basic and acidic residues" evidence="2">
    <location>
        <begin position="30"/>
        <end position="41"/>
    </location>
</feature>
<dbReference type="PANTHER" id="PTHR28336:SF3">
    <property type="entry name" value="CHROMOSOME 11 C6ORF62 HOMOLOG"/>
    <property type="match status" value="1"/>
</dbReference>
<dbReference type="PROSITE" id="PS50017">
    <property type="entry name" value="DEATH_DOMAIN"/>
    <property type="match status" value="1"/>
</dbReference>
<evidence type="ECO:0000313" key="4">
    <source>
        <dbReference type="Proteomes" id="UP000085678"/>
    </source>
</evidence>
<dbReference type="Pfam" id="PF00531">
    <property type="entry name" value="Death"/>
    <property type="match status" value="1"/>
</dbReference>
<feature type="compositionally biased region" description="Basic and acidic residues" evidence="2">
    <location>
        <begin position="60"/>
        <end position="72"/>
    </location>
</feature>
<organism evidence="4 5">
    <name type="scientific">Lingula anatina</name>
    <name type="common">Brachiopod</name>
    <name type="synonym">Lingula unguis</name>
    <dbReference type="NCBI Taxonomy" id="7574"/>
    <lineage>
        <taxon>Eukaryota</taxon>
        <taxon>Metazoa</taxon>
        <taxon>Spiralia</taxon>
        <taxon>Lophotrochozoa</taxon>
        <taxon>Brachiopoda</taxon>
        <taxon>Linguliformea</taxon>
        <taxon>Lingulata</taxon>
        <taxon>Lingulida</taxon>
        <taxon>Linguloidea</taxon>
        <taxon>Lingulidae</taxon>
        <taxon>Lingula</taxon>
    </lineage>
</organism>
<keyword evidence="4" id="KW-1185">Reference proteome</keyword>
<dbReference type="RefSeq" id="XP_013408435.1">
    <property type="nucleotide sequence ID" value="XM_013552981.1"/>
</dbReference>
<sequence length="1080" mass="122602">MEGRCKSNSNKHQSLDSGPGGSSKPYLGHGTDRDNRNSQKERPKRPKTSKTRTKGASSTEVKDTSHTTRDDNANVISNGLTPDDSGGVVDSVADNLEQSLKLTESVDAHDQNNPDMHGTEPNGEAMGDDAVYVQDGEEKIKTEEGSVTMERSSVDSSDDQEVDDSRLSRQAVADDEENIRKFEEEFDPKKLSSSAANFDSKAFTGNIQSFIDRMQSDSFARVTLDFPANDLQNLTAKISSALLEFRNYTLYSQSQLEELRNKITEVKENVTEQLHTADTNAAAAQDDDSDMVARKALEAKLARLHADIAETGVELAKTAKFSAETEKTAIDASLVAEHAVQEAERIKAEMEENQRLEEERKQLEIARKVAEEKRKAEEEERRAEEEAEKMRLLEEKRKHDKESKKPEEKLPWEDWPLFTFRTEGGSFDQGIASLIRTDGEKVRENSVQVQVINPLESSFPYEDNEELVSNIINVTAAEDCKWKEPIYVAIPHCMSRTSALSREPVVKAEVKGKWKEIPSYDMHFEHYKDVKFVQTKLHSPACLAVVTRFKKDHLHVGKKGGKIISSVDPRITFNVEPQTFSRKENIQCQVQPVDSASVADIKLRFKHCRGLLTSSAIINMKWDSEAFGKQIIMTLPCPPNPVKARKAAAIKAEKEAKMKQPERKVAVNIFDAAPKKEPEKKKPEKKPTQQTQAQAEAPPDEETDFKRQEPTRWYMGQYGGSDDDENDNLFLLYSNEKGKWHAVPDLHFSQIRLDLLEFELREPLTRFMVLRTRTTIGPNEAVHMAASIESYVESRLTQIILKQKTDDPNEIIVSCVPAKESDKALQKLNEEGYEEGPGASSDIIINEGDVLEVRFRGNIKSEENKRLRVVFNSHLKSTVNFYACELDQYLQKSFPVFKGFAQIYKRVMVLRTPQPSENSDGDEPNPQDLKPRWEEDWELVSELLVTLPKEHVVPSKPIEKAPIRLINTSDPVTEELLRRFAEDLGDEWKRLAHYLNVRRTRVQAILRNNDLESSESKEDQAKYDMLMTWVKRVPKGMNKVSILSSAFLKCGRRDLAEELRDIEHDFLVKKNKARQISAKV</sequence>
<feature type="coiled-coil region" evidence="1">
    <location>
        <begin position="336"/>
        <end position="402"/>
    </location>
</feature>
<feature type="coiled-coil region" evidence="1">
    <location>
        <begin position="256"/>
        <end position="287"/>
    </location>
</feature>
<dbReference type="SUPFAM" id="SSF47986">
    <property type="entry name" value="DEATH domain"/>
    <property type="match status" value="1"/>
</dbReference>
<dbReference type="Proteomes" id="UP000085678">
    <property type="component" value="Unplaced"/>
</dbReference>
<feature type="region of interest" description="Disordered" evidence="2">
    <location>
        <begin position="143"/>
        <end position="172"/>
    </location>
</feature>
<gene>
    <name evidence="5" type="primary">LOC106172334</name>
</gene>
<dbReference type="GeneID" id="106172334"/>
<feature type="region of interest" description="Disordered" evidence="2">
    <location>
        <begin position="102"/>
        <end position="131"/>
    </location>
</feature>
<protein>
    <submittedName>
        <fullName evidence="5">Uncharacterized protein LOC106172334</fullName>
    </submittedName>
</protein>
<dbReference type="Gene3D" id="2.60.220.30">
    <property type="match status" value="2"/>
</dbReference>
<evidence type="ECO:0000256" key="2">
    <source>
        <dbReference type="SAM" id="MobiDB-lite"/>
    </source>
</evidence>
<dbReference type="AlphaFoldDB" id="A0A1S3JDE2"/>
<dbReference type="GO" id="GO:0007165">
    <property type="term" value="P:signal transduction"/>
    <property type="evidence" value="ECO:0007669"/>
    <property type="project" value="InterPro"/>
</dbReference>
<evidence type="ECO:0000256" key="1">
    <source>
        <dbReference type="SAM" id="Coils"/>
    </source>
</evidence>
<feature type="region of interest" description="Disordered" evidence="2">
    <location>
        <begin position="1"/>
        <end position="90"/>
    </location>
</feature>
<accession>A0A1S3JDE2</accession>
<reference evidence="5" key="1">
    <citation type="submission" date="2025-08" db="UniProtKB">
        <authorList>
            <consortium name="RefSeq"/>
        </authorList>
    </citation>
    <scope>IDENTIFICATION</scope>
    <source>
        <tissue evidence="5">Gonads</tissue>
    </source>
</reference>
<dbReference type="InParanoid" id="A0A1S3JDE2"/>
<dbReference type="KEGG" id="lak:106172334"/>
<name>A0A1S3JDE2_LINAN</name>
<evidence type="ECO:0000313" key="5">
    <source>
        <dbReference type="RefSeq" id="XP_013408435.1"/>
    </source>
</evidence>
<feature type="domain" description="Death" evidence="3">
    <location>
        <begin position="973"/>
        <end position="1063"/>
    </location>
</feature>
<evidence type="ECO:0000259" key="3">
    <source>
        <dbReference type="PROSITE" id="PS50017"/>
    </source>
</evidence>